<dbReference type="Pfam" id="PF00072">
    <property type="entry name" value="Response_reg"/>
    <property type="match status" value="1"/>
</dbReference>
<dbReference type="PROSITE" id="PS50930">
    <property type="entry name" value="HTH_LYTTR"/>
    <property type="match status" value="1"/>
</dbReference>
<keyword evidence="2" id="KW-0902">Two-component regulatory system</keyword>
<protein>
    <submittedName>
        <fullName evidence="8">Response regulator transcription factor</fullName>
    </submittedName>
</protein>
<evidence type="ECO:0000256" key="4">
    <source>
        <dbReference type="ARBA" id="ARBA00037164"/>
    </source>
</evidence>
<evidence type="ECO:0000313" key="8">
    <source>
        <dbReference type="EMBL" id="MBC1795447.1"/>
    </source>
</evidence>
<dbReference type="RefSeq" id="WP_185544564.1">
    <property type="nucleotide sequence ID" value="NZ_JAARVD010000001.1"/>
</dbReference>
<reference evidence="8 9" key="1">
    <citation type="submission" date="2020-03" db="EMBL/GenBank/DDBJ databases">
        <title>Soil Listeria distribution.</title>
        <authorList>
            <person name="Liao J."/>
            <person name="Wiedmann M."/>
        </authorList>
    </citation>
    <scope>NUCLEOTIDE SEQUENCE [LARGE SCALE GENOMIC DNA]</scope>
    <source>
        <strain evidence="8 9">FSL L7-0990</strain>
    </source>
</reference>
<dbReference type="PANTHER" id="PTHR37299">
    <property type="entry name" value="TRANSCRIPTIONAL REGULATOR-RELATED"/>
    <property type="match status" value="1"/>
</dbReference>
<dbReference type="InterPro" id="IPR001789">
    <property type="entry name" value="Sig_transdc_resp-reg_receiver"/>
</dbReference>
<evidence type="ECO:0000313" key="9">
    <source>
        <dbReference type="Proteomes" id="UP000548082"/>
    </source>
</evidence>
<dbReference type="CDD" id="cd17533">
    <property type="entry name" value="REC_LytTR_AgrA-like"/>
    <property type="match status" value="1"/>
</dbReference>
<dbReference type="SMART" id="SM00850">
    <property type="entry name" value="LytTR"/>
    <property type="match status" value="1"/>
</dbReference>
<evidence type="ECO:0000256" key="1">
    <source>
        <dbReference type="ARBA" id="ARBA00022490"/>
    </source>
</evidence>
<dbReference type="Proteomes" id="UP000548082">
    <property type="component" value="Unassembled WGS sequence"/>
</dbReference>
<dbReference type="GO" id="GO:0003677">
    <property type="term" value="F:DNA binding"/>
    <property type="evidence" value="ECO:0007669"/>
    <property type="project" value="InterPro"/>
</dbReference>
<dbReference type="InterPro" id="IPR011006">
    <property type="entry name" value="CheY-like_superfamily"/>
</dbReference>
<gene>
    <name evidence="8" type="ORF">HCA55_01865</name>
</gene>
<dbReference type="InterPro" id="IPR046947">
    <property type="entry name" value="LytR-like"/>
</dbReference>
<comment type="caution">
    <text evidence="8">The sequence shown here is derived from an EMBL/GenBank/DDBJ whole genome shotgun (WGS) entry which is preliminary data.</text>
</comment>
<name>A0A842AY69_9LIST</name>
<sequence>MNIFILEDDLNQRQRIEKIIQQIIHNNRFKCKKLFITGKPDKLIKEIIEVGNHQIYFLDIEIKKYKTKGLEVAQTIRKKDPYGTIVFISTHSEFAPLTFSYKVSALDFIAKNQNDEDFSNRITSCLSFVEENKVKEIATDVFIFENNNKKFQIPFSEILYFETSPQPHRVFIVTKKQRLEFYSNLATIEKLDDRLYKSHKSFVVNLANISKIDKSCNILYFDNGESCFVSRRKLKNIIELVSISK</sequence>
<keyword evidence="5" id="KW-0597">Phosphoprotein</keyword>
<evidence type="ECO:0000256" key="5">
    <source>
        <dbReference type="PROSITE-ProRule" id="PRU00169"/>
    </source>
</evidence>
<organism evidence="8 9">
    <name type="scientific">Listeria booriae</name>
    <dbReference type="NCBI Taxonomy" id="1552123"/>
    <lineage>
        <taxon>Bacteria</taxon>
        <taxon>Bacillati</taxon>
        <taxon>Bacillota</taxon>
        <taxon>Bacilli</taxon>
        <taxon>Bacillales</taxon>
        <taxon>Listeriaceae</taxon>
        <taxon>Listeria</taxon>
    </lineage>
</organism>
<feature type="modified residue" description="4-aspartylphosphate" evidence="5">
    <location>
        <position position="59"/>
    </location>
</feature>
<accession>A0A842AY69</accession>
<proteinExistence type="predicted"/>
<evidence type="ECO:0000259" key="6">
    <source>
        <dbReference type="PROSITE" id="PS50110"/>
    </source>
</evidence>
<keyword evidence="1" id="KW-0963">Cytoplasm</keyword>
<dbReference type="AlphaFoldDB" id="A0A842AY69"/>
<keyword evidence="3" id="KW-0010">Activator</keyword>
<evidence type="ECO:0000256" key="2">
    <source>
        <dbReference type="ARBA" id="ARBA00023012"/>
    </source>
</evidence>
<feature type="domain" description="HTH LytTR-type" evidence="7">
    <location>
        <begin position="142"/>
        <end position="243"/>
    </location>
</feature>
<comment type="function">
    <text evidence="4">Required for high-level post-exponential phase expression of a series of secreted proteins.</text>
</comment>
<dbReference type="GO" id="GO:0000156">
    <property type="term" value="F:phosphorelay response regulator activity"/>
    <property type="evidence" value="ECO:0007669"/>
    <property type="project" value="InterPro"/>
</dbReference>
<dbReference type="PROSITE" id="PS50110">
    <property type="entry name" value="RESPONSE_REGULATORY"/>
    <property type="match status" value="1"/>
</dbReference>
<dbReference type="PANTHER" id="PTHR37299:SF3">
    <property type="entry name" value="STAGE 0 SPORULATION PROTEIN A HOMOLOG"/>
    <property type="match status" value="1"/>
</dbReference>
<dbReference type="Pfam" id="PF04397">
    <property type="entry name" value="LytTR"/>
    <property type="match status" value="1"/>
</dbReference>
<dbReference type="SUPFAM" id="SSF52172">
    <property type="entry name" value="CheY-like"/>
    <property type="match status" value="1"/>
</dbReference>
<dbReference type="EMBL" id="JAARVD010000001">
    <property type="protein sequence ID" value="MBC1795447.1"/>
    <property type="molecule type" value="Genomic_DNA"/>
</dbReference>
<feature type="domain" description="Response regulatory" evidence="6">
    <location>
        <begin position="2"/>
        <end position="126"/>
    </location>
</feature>
<dbReference type="InterPro" id="IPR007492">
    <property type="entry name" value="LytTR_DNA-bd_dom"/>
</dbReference>
<evidence type="ECO:0000259" key="7">
    <source>
        <dbReference type="PROSITE" id="PS50930"/>
    </source>
</evidence>
<dbReference type="Gene3D" id="3.40.50.2300">
    <property type="match status" value="1"/>
</dbReference>
<dbReference type="SMART" id="SM00448">
    <property type="entry name" value="REC"/>
    <property type="match status" value="1"/>
</dbReference>
<evidence type="ECO:0000256" key="3">
    <source>
        <dbReference type="ARBA" id="ARBA00023159"/>
    </source>
</evidence>